<evidence type="ECO:0000313" key="2">
    <source>
        <dbReference type="Proteomes" id="UP000250140"/>
    </source>
</evidence>
<name>A0A8E2F7D3_9PEZI</name>
<dbReference type="OrthoDB" id="5362630at2759"/>
<evidence type="ECO:0000313" key="1">
    <source>
        <dbReference type="EMBL" id="OCL11811.1"/>
    </source>
</evidence>
<dbReference type="EMBL" id="KV748986">
    <property type="protein sequence ID" value="OCL11811.1"/>
    <property type="molecule type" value="Genomic_DNA"/>
</dbReference>
<dbReference type="AlphaFoldDB" id="A0A8E2F7D3"/>
<protein>
    <submittedName>
        <fullName evidence="1">Uncharacterized protein</fullName>
    </submittedName>
</protein>
<dbReference type="InterPro" id="IPR052973">
    <property type="entry name" value="Fungal_sec-metab_reg_TF"/>
</dbReference>
<accession>A0A8E2F7D3</accession>
<organism evidence="1 2">
    <name type="scientific">Glonium stellatum</name>
    <dbReference type="NCBI Taxonomy" id="574774"/>
    <lineage>
        <taxon>Eukaryota</taxon>
        <taxon>Fungi</taxon>
        <taxon>Dikarya</taxon>
        <taxon>Ascomycota</taxon>
        <taxon>Pezizomycotina</taxon>
        <taxon>Dothideomycetes</taxon>
        <taxon>Pleosporomycetidae</taxon>
        <taxon>Gloniales</taxon>
        <taxon>Gloniaceae</taxon>
        <taxon>Glonium</taxon>
    </lineage>
</organism>
<dbReference type="Proteomes" id="UP000250140">
    <property type="component" value="Unassembled WGS sequence"/>
</dbReference>
<dbReference type="PANTHER" id="PTHR35392">
    <property type="entry name" value="ZN(II)2CYS6 TRANSCRIPTION FACTOR (EUROFUNG)-RELATED-RELATED"/>
    <property type="match status" value="1"/>
</dbReference>
<dbReference type="PANTHER" id="PTHR35392:SF3">
    <property type="entry name" value="ZN(2)-C6 FUNGAL-TYPE DOMAIN-CONTAINING PROTEIN"/>
    <property type="match status" value="1"/>
</dbReference>
<sequence length="372" mass="43948">MSNLHILKMPCFLAKPVEAELFRDKPCINHPLQTSRSEVYRLLDIEVPQRQYLRLELTQDFGETLSIYVTRFEPRPDEKTAHPWKDRQGRSRSMEMPPYCIARMDDARDNMLQYIENFKGSFLSSFLRGSNEITGDIFDEARRFSAFNPTCTVRKALDLFAANRIIERDWRICGTETLGLNVVDDPENPWFEKIPVTPIMDLQLDQTVIQSFLKPLRDPLLQELQAKIYEARKENWFEIFLTVCILLTNAERLLQHSRNNAKRYGVQRRYNSLDLAYSYFHACKILIAHFRFVCAGFVPLSLNWRSPKASTMAHLDVDQVRFMEHIQTKIRQKEEYLLSLKANHKYESELYWCHQLFFEKWDAGNPYIVDES</sequence>
<reference evidence="1 2" key="1">
    <citation type="journal article" date="2016" name="Nat. Commun.">
        <title>Ectomycorrhizal ecology is imprinted in the genome of the dominant symbiotic fungus Cenococcum geophilum.</title>
        <authorList>
            <consortium name="DOE Joint Genome Institute"/>
            <person name="Peter M."/>
            <person name="Kohler A."/>
            <person name="Ohm R.A."/>
            <person name="Kuo A."/>
            <person name="Krutzmann J."/>
            <person name="Morin E."/>
            <person name="Arend M."/>
            <person name="Barry K.W."/>
            <person name="Binder M."/>
            <person name="Choi C."/>
            <person name="Clum A."/>
            <person name="Copeland A."/>
            <person name="Grisel N."/>
            <person name="Haridas S."/>
            <person name="Kipfer T."/>
            <person name="LaButti K."/>
            <person name="Lindquist E."/>
            <person name="Lipzen A."/>
            <person name="Maire R."/>
            <person name="Meier B."/>
            <person name="Mihaltcheva S."/>
            <person name="Molinier V."/>
            <person name="Murat C."/>
            <person name="Poggeler S."/>
            <person name="Quandt C.A."/>
            <person name="Sperisen C."/>
            <person name="Tritt A."/>
            <person name="Tisserant E."/>
            <person name="Crous P.W."/>
            <person name="Henrissat B."/>
            <person name="Nehls U."/>
            <person name="Egli S."/>
            <person name="Spatafora J.W."/>
            <person name="Grigoriev I.V."/>
            <person name="Martin F.M."/>
        </authorList>
    </citation>
    <scope>NUCLEOTIDE SEQUENCE [LARGE SCALE GENOMIC DNA]</scope>
    <source>
        <strain evidence="1 2">CBS 207.34</strain>
    </source>
</reference>
<proteinExistence type="predicted"/>
<keyword evidence="2" id="KW-1185">Reference proteome</keyword>
<gene>
    <name evidence="1" type="ORF">AOQ84DRAFT_286460</name>
</gene>